<evidence type="ECO:0000313" key="4">
    <source>
        <dbReference type="Proteomes" id="UP001174908"/>
    </source>
</evidence>
<dbReference type="Proteomes" id="UP001174908">
    <property type="component" value="Unassembled WGS sequence"/>
</dbReference>
<comment type="caution">
    <text evidence="3">The sequence shown here is derived from an EMBL/GenBank/DDBJ whole genome shotgun (WGS) entry which is preliminary data.</text>
</comment>
<proteinExistence type="predicted"/>
<evidence type="ECO:0000256" key="1">
    <source>
        <dbReference type="SAM" id="MobiDB-lite"/>
    </source>
</evidence>
<feature type="region of interest" description="Disordered" evidence="1">
    <location>
        <begin position="75"/>
        <end position="103"/>
    </location>
</feature>
<feature type="region of interest" description="Disordered" evidence="1">
    <location>
        <begin position="138"/>
        <end position="183"/>
    </location>
</feature>
<feature type="chain" id="PRO_5046548654" evidence="2">
    <location>
        <begin position="25"/>
        <end position="183"/>
    </location>
</feature>
<dbReference type="Pfam" id="PF07813">
    <property type="entry name" value="LTXXQ"/>
    <property type="match status" value="1"/>
</dbReference>
<feature type="compositionally biased region" description="Polar residues" evidence="1">
    <location>
        <begin position="75"/>
        <end position="85"/>
    </location>
</feature>
<evidence type="ECO:0000256" key="2">
    <source>
        <dbReference type="SAM" id="SignalP"/>
    </source>
</evidence>
<dbReference type="EMBL" id="JASZYV010000004">
    <property type="protein sequence ID" value="MDM0046768.1"/>
    <property type="molecule type" value="Genomic_DNA"/>
</dbReference>
<sequence length="183" mass="20211">MFTRSKRLFSIGLLAGATALAASAQTTTAPAAAPSAPAATAAPAHPGMHKERFEKMQQRRAERLDALKEKLKLESSQQTAWNSYTDALKPPAAGERPQRLKREDFAKLTTPQRLDEMKKRHDQREVAFEKRATATRSFYATLSPEQQKTFDAETLRFGPGGQRHHRHHGPGGPNAPASMPEKS</sequence>
<evidence type="ECO:0000313" key="3">
    <source>
        <dbReference type="EMBL" id="MDM0046768.1"/>
    </source>
</evidence>
<name>A0ABT7NFN7_9BURK</name>
<dbReference type="InterPro" id="IPR012899">
    <property type="entry name" value="LTXXQ"/>
</dbReference>
<dbReference type="RefSeq" id="WP_286661880.1">
    <property type="nucleotide sequence ID" value="NZ_JASZYV010000004.1"/>
</dbReference>
<gene>
    <name evidence="3" type="ORF">QTH91_19915</name>
</gene>
<organism evidence="3 4">
    <name type="scientific">Variovorax dokdonensis</name>
    <dbReference type="NCBI Taxonomy" id="344883"/>
    <lineage>
        <taxon>Bacteria</taxon>
        <taxon>Pseudomonadati</taxon>
        <taxon>Pseudomonadota</taxon>
        <taxon>Betaproteobacteria</taxon>
        <taxon>Burkholderiales</taxon>
        <taxon>Comamonadaceae</taxon>
        <taxon>Variovorax</taxon>
    </lineage>
</organism>
<keyword evidence="4" id="KW-1185">Reference proteome</keyword>
<accession>A0ABT7NFN7</accession>
<feature type="compositionally biased region" description="Polar residues" evidence="1">
    <location>
        <begin position="138"/>
        <end position="147"/>
    </location>
</feature>
<protein>
    <submittedName>
        <fullName evidence="3">Spy/CpxP family protein refolding chaperone</fullName>
    </submittedName>
</protein>
<keyword evidence="2" id="KW-0732">Signal</keyword>
<reference evidence="3" key="1">
    <citation type="submission" date="2023-06" db="EMBL/GenBank/DDBJ databases">
        <authorList>
            <person name="Jiang Y."/>
            <person name="Liu Q."/>
        </authorList>
    </citation>
    <scope>NUCLEOTIDE SEQUENCE</scope>
    <source>
        <strain evidence="3">CGMCC 1.12089</strain>
    </source>
</reference>
<feature type="signal peptide" evidence="2">
    <location>
        <begin position="1"/>
        <end position="24"/>
    </location>
</feature>